<proteinExistence type="predicted"/>
<dbReference type="Gene3D" id="3.90.280.10">
    <property type="entry name" value="PEBP-like"/>
    <property type="match status" value="1"/>
</dbReference>
<dbReference type="OrthoDB" id="2153661at2759"/>
<keyword evidence="1" id="KW-0687">Ribonucleoprotein</keyword>
<gene>
    <name evidence="1" type="primary">MRPL35</name>
    <name evidence="1" type="ORF">H4219_002291</name>
</gene>
<sequence>MQHHPKNPEIEKLNKRLDELLVKAYIENGEVLWNARNGKFDLNQPVYRHLKEKFWKQRPLDILMQRVTQMYVIPDAIDPKIFNIPSTCLDLTLKGWNEGKPIEPGAIVPPETALELPTMNLTAFHEDVRLYTIIMADLDHPNEETQSYQQQCHWMGCNIPISMHDGNIKAENAVLPYIPPHPAKGTKRHRYVFLVMQQGEKGQVRLENVKLDRAVHLRTLASELSLRPVGVSFFRSEWNETVDEVYRQHLGLEPPVYGPAPAATRFDEGTVGSQKKAFGKYANA</sequence>
<dbReference type="GO" id="GO:0005840">
    <property type="term" value="C:ribosome"/>
    <property type="evidence" value="ECO:0007669"/>
    <property type="project" value="UniProtKB-KW"/>
</dbReference>
<dbReference type="Pfam" id="PF01161">
    <property type="entry name" value="PBP"/>
    <property type="match status" value="1"/>
</dbReference>
<evidence type="ECO:0000313" key="2">
    <source>
        <dbReference type="Proteomes" id="UP001150538"/>
    </source>
</evidence>
<name>A0A9W7ZXT5_9FUNG</name>
<dbReference type="AlphaFoldDB" id="A0A9W7ZXT5"/>
<dbReference type="Proteomes" id="UP001150538">
    <property type="component" value="Unassembled WGS sequence"/>
</dbReference>
<keyword evidence="1" id="KW-0689">Ribosomal protein</keyword>
<protein>
    <submittedName>
        <fullName evidence="1">Mitochondrial 54S ribosomal protein YmL35</fullName>
    </submittedName>
</protein>
<dbReference type="InterPro" id="IPR035810">
    <property type="entry name" value="PEBP_euk"/>
</dbReference>
<reference evidence="1" key="1">
    <citation type="submission" date="2022-07" db="EMBL/GenBank/DDBJ databases">
        <title>Phylogenomic reconstructions and comparative analyses of Kickxellomycotina fungi.</title>
        <authorList>
            <person name="Reynolds N.K."/>
            <person name="Stajich J.E."/>
            <person name="Barry K."/>
            <person name="Grigoriev I.V."/>
            <person name="Crous P."/>
            <person name="Smith M.E."/>
        </authorList>
    </citation>
    <scope>NUCLEOTIDE SEQUENCE</scope>
    <source>
        <strain evidence="1">NBRC 100468</strain>
    </source>
</reference>
<evidence type="ECO:0000313" key="1">
    <source>
        <dbReference type="EMBL" id="KAJ1918935.1"/>
    </source>
</evidence>
<keyword evidence="2" id="KW-1185">Reference proteome</keyword>
<comment type="caution">
    <text evidence="1">The sequence shown here is derived from an EMBL/GenBank/DDBJ whole genome shotgun (WGS) entry which is preliminary data.</text>
</comment>
<organism evidence="1 2">
    <name type="scientific">Mycoemilia scoparia</name>
    <dbReference type="NCBI Taxonomy" id="417184"/>
    <lineage>
        <taxon>Eukaryota</taxon>
        <taxon>Fungi</taxon>
        <taxon>Fungi incertae sedis</taxon>
        <taxon>Zoopagomycota</taxon>
        <taxon>Kickxellomycotina</taxon>
        <taxon>Kickxellomycetes</taxon>
        <taxon>Kickxellales</taxon>
        <taxon>Kickxellaceae</taxon>
        <taxon>Mycoemilia</taxon>
    </lineage>
</organism>
<dbReference type="PANTHER" id="PTHR11362:SF82">
    <property type="entry name" value="PHOSPHATIDYLETHANOLAMINE-BINDING PROTEIN 4"/>
    <property type="match status" value="1"/>
</dbReference>
<dbReference type="InterPro" id="IPR008914">
    <property type="entry name" value="PEBP"/>
</dbReference>
<dbReference type="CDD" id="cd00866">
    <property type="entry name" value="PEBP_euk"/>
    <property type="match status" value="1"/>
</dbReference>
<dbReference type="EMBL" id="JANBPU010000035">
    <property type="protein sequence ID" value="KAJ1918935.1"/>
    <property type="molecule type" value="Genomic_DNA"/>
</dbReference>
<dbReference type="SUPFAM" id="SSF49777">
    <property type="entry name" value="PEBP-like"/>
    <property type="match status" value="1"/>
</dbReference>
<dbReference type="InterPro" id="IPR036610">
    <property type="entry name" value="PEBP-like_sf"/>
</dbReference>
<dbReference type="Gene3D" id="1.20.58.1180">
    <property type="match status" value="1"/>
</dbReference>
<accession>A0A9W7ZXT5</accession>
<dbReference type="PANTHER" id="PTHR11362">
    <property type="entry name" value="PHOSPHATIDYLETHANOLAMINE-BINDING PROTEIN"/>
    <property type="match status" value="1"/>
</dbReference>